<dbReference type="InterPro" id="IPR038595">
    <property type="entry name" value="LOR_sf"/>
</dbReference>
<comment type="caution">
    <text evidence="2">The sequence shown here is derived from an EMBL/GenBank/DDBJ whole genome shotgun (WGS) entry which is preliminary data.</text>
</comment>
<sequence>MRLYAKKKLLSWTQDFSIMNEQDEIVYTAKGQHDLLGRRKLRILDTNGNELAFIKQRAAAFSTTMDVSVNGYETLTIRKKMLSFRPTYLIEGEDWIVRGNFLNYEYTIEDGSGRIVAEISKQFFQWRDTFGIDIIDESANVAHVIAIVMAIHTDMQEGNTTAATSAIL</sequence>
<evidence type="ECO:0000313" key="3">
    <source>
        <dbReference type="Proteomes" id="UP000249808"/>
    </source>
</evidence>
<gene>
    <name evidence="2" type="ORF">BHU61_08050</name>
</gene>
<name>A0A327ZR95_9STAP</name>
<dbReference type="InterPro" id="IPR007612">
    <property type="entry name" value="LOR"/>
</dbReference>
<evidence type="ECO:0000256" key="1">
    <source>
        <dbReference type="ARBA" id="ARBA00005437"/>
    </source>
</evidence>
<reference evidence="2 3" key="1">
    <citation type="journal article" date="2018" name="Front. Microbiol.">
        <title>Description and Comparative Genomics of Macrococcus caseolyticus subsp. hominis subsp. nov., Macrococcus goetzii sp. nov., Macrococcus epidermidis sp. nov., and Macrococcus bohemicus sp. nov., Novel Macrococci From Human Clinical Material With Virulence Potential and Suspected Uptake of Foreign DNA by Natural Transformation.</title>
        <authorList>
            <person name="Maslanova I."/>
            <person name="Wertheimer Z."/>
            <person name="Sedlacek I."/>
            <person name="Svec P."/>
            <person name="Indrakova A."/>
            <person name="Kovarovic V."/>
            <person name="Schumann P."/>
            <person name="Sproer C."/>
            <person name="Kralova S."/>
            <person name="Sedo O."/>
            <person name="Kristofova L."/>
            <person name="Vrbovska V."/>
            <person name="Fuzik T."/>
            <person name="Petras P."/>
            <person name="Zdrahal Z."/>
            <person name="Ruzickova V."/>
            <person name="Doskar J."/>
            <person name="Pantucek R."/>
        </authorList>
    </citation>
    <scope>NUCLEOTIDE SEQUENCE [LARGE SCALE GENOMIC DNA]</scope>
    <source>
        <strain evidence="2 3">01/688</strain>
    </source>
</reference>
<protein>
    <recommendedName>
        <fullName evidence="4">LURP-one-related family protein</fullName>
    </recommendedName>
</protein>
<evidence type="ECO:0008006" key="4">
    <source>
        <dbReference type="Google" id="ProtNLM"/>
    </source>
</evidence>
<dbReference type="EMBL" id="PZJH01000003">
    <property type="protein sequence ID" value="RAK44656.1"/>
    <property type="molecule type" value="Genomic_DNA"/>
</dbReference>
<dbReference type="InterPro" id="IPR025659">
    <property type="entry name" value="Tubby-like_C"/>
</dbReference>
<dbReference type="SUPFAM" id="SSF54518">
    <property type="entry name" value="Tubby C-terminal domain-like"/>
    <property type="match status" value="1"/>
</dbReference>
<accession>A0A327ZR95</accession>
<evidence type="ECO:0000313" key="2">
    <source>
        <dbReference type="EMBL" id="RAK44656.1"/>
    </source>
</evidence>
<proteinExistence type="inferred from homology"/>
<dbReference type="AlphaFoldDB" id="A0A327ZR95"/>
<dbReference type="Gene3D" id="2.40.160.200">
    <property type="entry name" value="LURP1-related"/>
    <property type="match status" value="1"/>
</dbReference>
<comment type="similarity">
    <text evidence="1">Belongs to the LOR family.</text>
</comment>
<dbReference type="RefSeq" id="WP_111716021.1">
    <property type="nucleotide sequence ID" value="NZ_CP073819.1"/>
</dbReference>
<dbReference type="Proteomes" id="UP000249808">
    <property type="component" value="Unassembled WGS sequence"/>
</dbReference>
<keyword evidence="3" id="KW-1185">Reference proteome</keyword>
<dbReference type="Pfam" id="PF04525">
    <property type="entry name" value="LOR"/>
    <property type="match status" value="1"/>
</dbReference>
<organism evidence="2 3">
    <name type="scientific">Macrococcus epidermidis</name>
    <dbReference type="NCBI Taxonomy" id="1902580"/>
    <lineage>
        <taxon>Bacteria</taxon>
        <taxon>Bacillati</taxon>
        <taxon>Bacillota</taxon>
        <taxon>Bacilli</taxon>
        <taxon>Bacillales</taxon>
        <taxon>Staphylococcaceae</taxon>
        <taxon>Macrococcus</taxon>
    </lineage>
</organism>